<dbReference type="Proteomes" id="UP001055879">
    <property type="component" value="Linkage Group LG09"/>
</dbReference>
<sequence>MAINKRRRDENGPKKENDEGEVAEYEQSRQQRIKENLERMQKLGILELSRNLKPPKTVRPYKRLLPLSGSPRRSSRSFSYSRLLIEMLKTIPVVSYSEKRVPYSKYKLIKDVKIDVKSCHQCRQKTTGLRTTCCKCNLVQGQLCGDCLFMRYGENILKVNAKPDWVCPVCRDICNCSRCRKIKGLEPTGNLYKKALRLGFKSVAHYLVHTRGPHGKQEDIAADETPSSCIEDEVSDDNLVFDQLDNKINCNMDEDSNHVLTEKNIKPHEPNS</sequence>
<protein>
    <submittedName>
        <fullName evidence="1">Uncharacterized protein</fullName>
    </submittedName>
</protein>
<name>A0ACB8ZYM1_ARCLA</name>
<evidence type="ECO:0000313" key="1">
    <source>
        <dbReference type="EMBL" id="KAI3702465.1"/>
    </source>
</evidence>
<proteinExistence type="predicted"/>
<reference evidence="1 2" key="2">
    <citation type="journal article" date="2022" name="Mol. Ecol. Resour.">
        <title>The genomes of chicory, endive, great burdock and yacon provide insights into Asteraceae paleo-polyploidization history and plant inulin production.</title>
        <authorList>
            <person name="Fan W."/>
            <person name="Wang S."/>
            <person name="Wang H."/>
            <person name="Wang A."/>
            <person name="Jiang F."/>
            <person name="Liu H."/>
            <person name="Zhao H."/>
            <person name="Xu D."/>
            <person name="Zhang Y."/>
        </authorList>
    </citation>
    <scope>NUCLEOTIDE SEQUENCE [LARGE SCALE GENOMIC DNA]</scope>
    <source>
        <strain evidence="2">cv. Niubang</strain>
    </source>
</reference>
<keyword evidence="2" id="KW-1185">Reference proteome</keyword>
<organism evidence="1 2">
    <name type="scientific">Arctium lappa</name>
    <name type="common">Greater burdock</name>
    <name type="synonym">Lappa major</name>
    <dbReference type="NCBI Taxonomy" id="4217"/>
    <lineage>
        <taxon>Eukaryota</taxon>
        <taxon>Viridiplantae</taxon>
        <taxon>Streptophyta</taxon>
        <taxon>Embryophyta</taxon>
        <taxon>Tracheophyta</taxon>
        <taxon>Spermatophyta</taxon>
        <taxon>Magnoliopsida</taxon>
        <taxon>eudicotyledons</taxon>
        <taxon>Gunneridae</taxon>
        <taxon>Pentapetalae</taxon>
        <taxon>asterids</taxon>
        <taxon>campanulids</taxon>
        <taxon>Asterales</taxon>
        <taxon>Asteraceae</taxon>
        <taxon>Carduoideae</taxon>
        <taxon>Cardueae</taxon>
        <taxon>Arctiinae</taxon>
        <taxon>Arctium</taxon>
    </lineage>
</organism>
<reference evidence="2" key="1">
    <citation type="journal article" date="2022" name="Mol. Ecol. Resour.">
        <title>The genomes of chicory, endive, great burdock and yacon provide insights into Asteraceae palaeo-polyploidization history and plant inulin production.</title>
        <authorList>
            <person name="Fan W."/>
            <person name="Wang S."/>
            <person name="Wang H."/>
            <person name="Wang A."/>
            <person name="Jiang F."/>
            <person name="Liu H."/>
            <person name="Zhao H."/>
            <person name="Xu D."/>
            <person name="Zhang Y."/>
        </authorList>
    </citation>
    <scope>NUCLEOTIDE SEQUENCE [LARGE SCALE GENOMIC DNA]</scope>
    <source>
        <strain evidence="2">cv. Niubang</strain>
    </source>
</reference>
<accession>A0ACB8ZYM1</accession>
<comment type="caution">
    <text evidence="1">The sequence shown here is derived from an EMBL/GenBank/DDBJ whole genome shotgun (WGS) entry which is preliminary data.</text>
</comment>
<evidence type="ECO:0000313" key="2">
    <source>
        <dbReference type="Proteomes" id="UP001055879"/>
    </source>
</evidence>
<gene>
    <name evidence="1" type="ORF">L6452_28203</name>
</gene>
<dbReference type="EMBL" id="CM042055">
    <property type="protein sequence ID" value="KAI3702465.1"/>
    <property type="molecule type" value="Genomic_DNA"/>
</dbReference>